<evidence type="ECO:0000313" key="2">
    <source>
        <dbReference type="EMBL" id="AJC73623.1"/>
    </source>
</evidence>
<dbReference type="FunFam" id="3.30.70.270:FF:000001">
    <property type="entry name" value="Diguanylate cyclase domain protein"/>
    <property type="match status" value="1"/>
</dbReference>
<dbReference type="PANTHER" id="PTHR46663:SF2">
    <property type="entry name" value="GGDEF DOMAIN-CONTAINING PROTEIN"/>
    <property type="match status" value="1"/>
</dbReference>
<gene>
    <name evidence="2" type="ORF">AJ81_04710</name>
</gene>
<sequence>MHDCERLLQAVLNLTGKLLGENVENVYQDILQSAIEIVPGAQAGSVLVREQDRFKYVAAVGFDLEGLRTISFSVEEQETCLGEMDFVIRIVGMARSVDTLIKDERLDVLKKSGRLDEIKSTLIIPIRIGKELRLTLNLDNMEREDAFGKISIKIAKLLANLLAVIFNRLELEKRIQRQKEELERMSYHDSLTNLPNRRMFDELSEKMLSLAKRENRELSILFLDLSGFKRVNDVHGHLVGDEVLKVTASRIAKCLRAGDLVCRFGGDEFLVLAYDCSKENAKTLAGRLIQAIEEPIELKGVTLNISTEVGISSFPEDGNSVSELVRKADEALYRAKRHGLKVVVANP</sequence>
<keyword evidence="3" id="KW-1185">Reference proteome</keyword>
<dbReference type="KEGG" id="phy:AJ81_04710"/>
<dbReference type="PATRIC" id="fig|1123384.7.peg.926"/>
<dbReference type="EMBL" id="CP007141">
    <property type="protein sequence ID" value="AJC73623.1"/>
    <property type="molecule type" value="Genomic_DNA"/>
</dbReference>
<dbReference type="InterPro" id="IPR029787">
    <property type="entry name" value="Nucleotide_cyclase"/>
</dbReference>
<dbReference type="PANTHER" id="PTHR46663">
    <property type="entry name" value="DIGUANYLATE CYCLASE DGCT-RELATED"/>
    <property type="match status" value="1"/>
</dbReference>
<reference evidence="2 3" key="1">
    <citation type="submission" date="2014-01" db="EMBL/GenBank/DDBJ databases">
        <title>Genome sequencing of Thermotog hypogea.</title>
        <authorList>
            <person name="Zhang X."/>
            <person name="Alvare G."/>
            <person name="Fristensky B."/>
            <person name="Chen L."/>
            <person name="Suen T."/>
            <person name="Chen Q."/>
            <person name="Ma K."/>
        </authorList>
    </citation>
    <scope>NUCLEOTIDE SEQUENCE [LARGE SCALE GENOMIC DNA]</scope>
    <source>
        <strain evidence="2 3">DSM 11164</strain>
    </source>
</reference>
<feature type="domain" description="GGDEF" evidence="1">
    <location>
        <begin position="216"/>
        <end position="347"/>
    </location>
</feature>
<dbReference type="Gene3D" id="3.30.450.40">
    <property type="match status" value="1"/>
</dbReference>
<dbReference type="OrthoDB" id="45260at2"/>
<dbReference type="Proteomes" id="UP000077469">
    <property type="component" value="Chromosome"/>
</dbReference>
<protein>
    <submittedName>
        <fullName evidence="2">Diguanylate cyclase</fullName>
    </submittedName>
</protein>
<name>A0A0X1KQU4_9THEM</name>
<dbReference type="InterPro" id="IPR052163">
    <property type="entry name" value="DGC-Regulatory_Protein"/>
</dbReference>
<dbReference type="NCBIfam" id="TIGR00254">
    <property type="entry name" value="GGDEF"/>
    <property type="match status" value="1"/>
</dbReference>
<dbReference type="CDD" id="cd01949">
    <property type="entry name" value="GGDEF"/>
    <property type="match status" value="1"/>
</dbReference>
<accession>A0A0X1KQU4</accession>
<proteinExistence type="predicted"/>
<dbReference type="RefSeq" id="WP_031504867.1">
    <property type="nucleotide sequence ID" value="NC_022795.1"/>
</dbReference>
<evidence type="ECO:0000259" key="1">
    <source>
        <dbReference type="PROSITE" id="PS50887"/>
    </source>
</evidence>
<dbReference type="AlphaFoldDB" id="A0A0X1KQU4"/>
<dbReference type="Gene3D" id="3.30.70.270">
    <property type="match status" value="1"/>
</dbReference>
<evidence type="ECO:0000313" key="3">
    <source>
        <dbReference type="Proteomes" id="UP000077469"/>
    </source>
</evidence>
<dbReference type="PROSITE" id="PS50887">
    <property type="entry name" value="GGDEF"/>
    <property type="match status" value="1"/>
</dbReference>
<dbReference type="SMART" id="SM00267">
    <property type="entry name" value="GGDEF"/>
    <property type="match status" value="1"/>
</dbReference>
<dbReference type="SUPFAM" id="SSF55781">
    <property type="entry name" value="GAF domain-like"/>
    <property type="match status" value="1"/>
</dbReference>
<dbReference type="InterPro" id="IPR000160">
    <property type="entry name" value="GGDEF_dom"/>
</dbReference>
<dbReference type="PaxDb" id="1123384-AJ81_04710"/>
<dbReference type="InterPro" id="IPR029016">
    <property type="entry name" value="GAF-like_dom_sf"/>
</dbReference>
<dbReference type="STRING" id="1123384.AJ81_04710"/>
<dbReference type="InterPro" id="IPR043128">
    <property type="entry name" value="Rev_trsase/Diguanyl_cyclase"/>
</dbReference>
<dbReference type="Pfam" id="PF00990">
    <property type="entry name" value="GGDEF"/>
    <property type="match status" value="1"/>
</dbReference>
<dbReference type="SUPFAM" id="SSF55073">
    <property type="entry name" value="Nucleotide cyclase"/>
    <property type="match status" value="1"/>
</dbReference>
<organism evidence="2 3">
    <name type="scientific">Pseudothermotoga hypogea DSM 11164 = NBRC 106472</name>
    <dbReference type="NCBI Taxonomy" id="1123384"/>
    <lineage>
        <taxon>Bacteria</taxon>
        <taxon>Thermotogati</taxon>
        <taxon>Thermotogota</taxon>
        <taxon>Thermotogae</taxon>
        <taxon>Thermotogales</taxon>
        <taxon>Thermotogaceae</taxon>
        <taxon>Pseudothermotoga</taxon>
    </lineage>
</organism>